<dbReference type="PIRSF" id="PIRSF006603">
    <property type="entry name" value="DinF"/>
    <property type="match status" value="1"/>
</dbReference>
<dbReference type="GO" id="GO:0042910">
    <property type="term" value="F:xenobiotic transmembrane transporter activity"/>
    <property type="evidence" value="ECO:0007669"/>
    <property type="project" value="InterPro"/>
</dbReference>
<feature type="transmembrane region" description="Helical" evidence="7">
    <location>
        <begin position="342"/>
        <end position="360"/>
    </location>
</feature>
<keyword evidence="5 7" id="KW-1133">Transmembrane helix</keyword>
<dbReference type="InterPro" id="IPR002528">
    <property type="entry name" value="MATE_fam"/>
</dbReference>
<evidence type="ECO:0000313" key="9">
    <source>
        <dbReference type="Proteomes" id="UP000183461"/>
    </source>
</evidence>
<evidence type="ECO:0000256" key="6">
    <source>
        <dbReference type="ARBA" id="ARBA00023136"/>
    </source>
</evidence>
<dbReference type="Pfam" id="PF01554">
    <property type="entry name" value="MatE"/>
    <property type="match status" value="2"/>
</dbReference>
<organism evidence="8 9">
    <name type="scientific">Ruminococcus flavefaciens</name>
    <dbReference type="NCBI Taxonomy" id="1265"/>
    <lineage>
        <taxon>Bacteria</taxon>
        <taxon>Bacillati</taxon>
        <taxon>Bacillota</taxon>
        <taxon>Clostridia</taxon>
        <taxon>Eubacteriales</taxon>
        <taxon>Oscillospiraceae</taxon>
        <taxon>Ruminococcus</taxon>
    </lineage>
</organism>
<dbReference type="Proteomes" id="UP000183461">
    <property type="component" value="Unassembled WGS sequence"/>
</dbReference>
<evidence type="ECO:0000256" key="1">
    <source>
        <dbReference type="ARBA" id="ARBA00004651"/>
    </source>
</evidence>
<feature type="transmembrane region" description="Helical" evidence="7">
    <location>
        <begin position="219"/>
        <end position="244"/>
    </location>
</feature>
<proteinExistence type="predicted"/>
<dbReference type="EMBL" id="FPIP01000001">
    <property type="protein sequence ID" value="SFW10727.1"/>
    <property type="molecule type" value="Genomic_DNA"/>
</dbReference>
<feature type="transmembrane region" description="Helical" evidence="7">
    <location>
        <begin position="372"/>
        <end position="390"/>
    </location>
</feature>
<comment type="subcellular location">
    <subcellularLocation>
        <location evidence="1">Cell membrane</location>
        <topology evidence="1">Multi-pass membrane protein</topology>
    </subcellularLocation>
</comment>
<feature type="transmembrane region" description="Helical" evidence="7">
    <location>
        <begin position="396"/>
        <end position="417"/>
    </location>
</feature>
<sequence>MANVISSLGVSVYILIDTFFISRGMGSEGLTALNLSLPVFNFINGFGLMFGIGGGSKFSMLYCRTERKETDAIYTNAFAAMLAIAALFEILGIFFSKQVTHLLGADASIFDMSQSYIKTILLFSPAFLMNNLMACFMRNDSAPRLAMLGMLTGCFVNVILDYVFIFRFDMGMRGAALATCISPFISMGVMSIHFITGWNAFSLRFIVPSLSTIKEIGSLGLHSFFSEVSGGIVIMIFNFVIYRISGNTGIAAYGVIANIAIIFTAIYAGIASGIQPLMCRYHGRSDTSAIRYVLRLALRTAVIFSVFAYTAVFFGTSYIVGVFNSSGSSMLKSIAETGLREYFLFMPFMGANTILSVYFTSKEMPKQAQLISLMRGTILIIPLAFIAYMIKSMTGVWLTVPIAEMITNFTGMTILLIHLRKTWAESLTPLPTR</sequence>
<keyword evidence="3" id="KW-1003">Cell membrane</keyword>
<dbReference type="GO" id="GO:0005886">
    <property type="term" value="C:plasma membrane"/>
    <property type="evidence" value="ECO:0007669"/>
    <property type="project" value="UniProtKB-SubCell"/>
</dbReference>
<keyword evidence="4 7" id="KW-0812">Transmembrane</keyword>
<evidence type="ECO:0000313" key="8">
    <source>
        <dbReference type="EMBL" id="SFW10727.1"/>
    </source>
</evidence>
<evidence type="ECO:0000256" key="4">
    <source>
        <dbReference type="ARBA" id="ARBA00022692"/>
    </source>
</evidence>
<reference evidence="8 9" key="1">
    <citation type="submission" date="2016-11" db="EMBL/GenBank/DDBJ databases">
        <authorList>
            <person name="Jaros S."/>
            <person name="Januszkiewicz K."/>
            <person name="Wedrychowicz H."/>
        </authorList>
    </citation>
    <scope>NUCLEOTIDE SEQUENCE [LARGE SCALE GENOMIC DNA]</scope>
    <source>
        <strain evidence="8 9">YL228</strain>
    </source>
</reference>
<feature type="transmembrane region" description="Helical" evidence="7">
    <location>
        <begin position="32"/>
        <end position="52"/>
    </location>
</feature>
<protein>
    <submittedName>
        <fullName evidence="8">Putative efflux protein, MATE family</fullName>
    </submittedName>
</protein>
<evidence type="ECO:0000256" key="5">
    <source>
        <dbReference type="ARBA" id="ARBA00022989"/>
    </source>
</evidence>
<evidence type="ECO:0000256" key="3">
    <source>
        <dbReference type="ARBA" id="ARBA00022475"/>
    </source>
</evidence>
<dbReference type="PANTHER" id="PTHR43823">
    <property type="entry name" value="SPORULATION PROTEIN YKVU"/>
    <property type="match status" value="1"/>
</dbReference>
<feature type="transmembrane region" description="Helical" evidence="7">
    <location>
        <begin position="73"/>
        <end position="95"/>
    </location>
</feature>
<dbReference type="AlphaFoldDB" id="A0A1K1LIM2"/>
<gene>
    <name evidence="8" type="ORF">SAMN02910280_0389</name>
</gene>
<evidence type="ECO:0000256" key="7">
    <source>
        <dbReference type="SAM" id="Phobius"/>
    </source>
</evidence>
<evidence type="ECO:0000256" key="2">
    <source>
        <dbReference type="ARBA" id="ARBA00022448"/>
    </source>
</evidence>
<feature type="transmembrane region" description="Helical" evidence="7">
    <location>
        <begin position="296"/>
        <end position="322"/>
    </location>
</feature>
<dbReference type="PANTHER" id="PTHR43823:SF3">
    <property type="entry name" value="MULTIDRUG EXPORT PROTEIN MEPA"/>
    <property type="match status" value="1"/>
</dbReference>
<dbReference type="InterPro" id="IPR048279">
    <property type="entry name" value="MdtK-like"/>
</dbReference>
<keyword evidence="2" id="KW-0813">Transport</keyword>
<keyword evidence="6 7" id="KW-0472">Membrane</keyword>
<feature type="transmembrane region" description="Helical" evidence="7">
    <location>
        <begin position="185"/>
        <end position="207"/>
    </location>
</feature>
<accession>A0A1K1LIM2</accession>
<feature type="transmembrane region" description="Helical" evidence="7">
    <location>
        <begin position="145"/>
        <end position="165"/>
    </location>
</feature>
<feature type="transmembrane region" description="Helical" evidence="7">
    <location>
        <begin position="115"/>
        <end position="133"/>
    </location>
</feature>
<dbReference type="InterPro" id="IPR051327">
    <property type="entry name" value="MATE_MepA_subfamily"/>
</dbReference>
<name>A0A1K1LIM2_RUMFL</name>
<feature type="transmembrane region" description="Helical" evidence="7">
    <location>
        <begin position="250"/>
        <end position="275"/>
    </location>
</feature>
<dbReference type="GO" id="GO:0015297">
    <property type="term" value="F:antiporter activity"/>
    <property type="evidence" value="ECO:0007669"/>
    <property type="project" value="InterPro"/>
</dbReference>